<dbReference type="PANTHER" id="PTHR43649:SF29">
    <property type="entry name" value="OSMOPROTECTIVE COMPOUNDS-BINDING PROTEIN GGTB"/>
    <property type="match status" value="1"/>
</dbReference>
<dbReference type="PANTHER" id="PTHR43649">
    <property type="entry name" value="ARABINOSE-BINDING PROTEIN-RELATED"/>
    <property type="match status" value="1"/>
</dbReference>
<sequence length="284" mass="30599">MRTETEIVIGADSPWAGTPCTRCGQALAEGDRAVICPRCRAPHHARCWMENGGCARTGCRQVAVAVVLPASERPRSAAPPPLPWWRQPAVIGGIGLVVAVGLWLVVTAARPASAPVATLRVMTWAGLEEADALEELAAEFEADHPGVDVRLDLTPTLAYDQKLIILIAARDAPDVYALAPERVELFARQGALLDLTPRWEQAPPDLRQAPWSPRLDEATVDGRLWGLPHPFTRGALVISSQSQVPDLAWEWVLRVMRRLPPATSPPEVPQPTLPGGLPIGVPGS</sequence>
<dbReference type="Pfam" id="PF14446">
    <property type="entry name" value="Prok-RING_1"/>
    <property type="match status" value="1"/>
</dbReference>
<proteinExistence type="inferred from homology"/>
<dbReference type="RefSeq" id="WP_324668367.1">
    <property type="nucleotide sequence ID" value="NZ_CP141614.1"/>
</dbReference>
<reference evidence="5" key="1">
    <citation type="submission" date="2023-12" db="EMBL/GenBank/DDBJ databases">
        <title>Novel isolates from deep terrestrial aquifers shed light on the physiology and ecology of the class Limnochordia.</title>
        <authorList>
            <person name="Karnachuk O.V."/>
            <person name="Lukina A.P."/>
            <person name="Avakyan M.R."/>
            <person name="Kadnikov V."/>
            <person name="Begmatov S."/>
            <person name="Beletsky A.V."/>
            <person name="Mardanov A.V."/>
            <person name="Ravin N.V."/>
        </authorList>
    </citation>
    <scope>NUCLEOTIDE SEQUENCE [LARGE SCALE GENOMIC DNA]</scope>
    <source>
        <strain evidence="5">LN</strain>
    </source>
</reference>
<organism evidence="4 5">
    <name type="scientific">Geochorda subterranea</name>
    <dbReference type="NCBI Taxonomy" id="3109564"/>
    <lineage>
        <taxon>Bacteria</taxon>
        <taxon>Bacillati</taxon>
        <taxon>Bacillota</taxon>
        <taxon>Limnochordia</taxon>
        <taxon>Limnochordales</taxon>
        <taxon>Geochordaceae</taxon>
        <taxon>Geochorda</taxon>
    </lineage>
</organism>
<dbReference type="EMBL" id="CP141614">
    <property type="protein sequence ID" value="WRP14076.1"/>
    <property type="molecule type" value="Genomic_DNA"/>
</dbReference>
<dbReference type="Gene3D" id="3.40.190.10">
    <property type="entry name" value="Periplasmic binding protein-like II"/>
    <property type="match status" value="1"/>
</dbReference>
<dbReference type="InterPro" id="IPR006059">
    <property type="entry name" value="SBP"/>
</dbReference>
<comment type="similarity">
    <text evidence="1">Belongs to the bacterial solute-binding protein 1 family.</text>
</comment>
<evidence type="ECO:0000256" key="3">
    <source>
        <dbReference type="SAM" id="MobiDB-lite"/>
    </source>
</evidence>
<evidence type="ECO:0000256" key="2">
    <source>
        <dbReference type="ARBA" id="ARBA00022448"/>
    </source>
</evidence>
<evidence type="ECO:0000313" key="4">
    <source>
        <dbReference type="EMBL" id="WRP14076.1"/>
    </source>
</evidence>
<dbReference type="InterPro" id="IPR050490">
    <property type="entry name" value="Bact_solute-bd_prot1"/>
</dbReference>
<dbReference type="SUPFAM" id="SSF53850">
    <property type="entry name" value="Periplasmic binding protein-like II"/>
    <property type="match status" value="1"/>
</dbReference>
<dbReference type="Pfam" id="PF01547">
    <property type="entry name" value="SBP_bac_1"/>
    <property type="match status" value="1"/>
</dbReference>
<evidence type="ECO:0000256" key="1">
    <source>
        <dbReference type="ARBA" id="ARBA00008520"/>
    </source>
</evidence>
<accession>A0ABZ1BNE9</accession>
<keyword evidence="5" id="KW-1185">Reference proteome</keyword>
<dbReference type="Proteomes" id="UP001333102">
    <property type="component" value="Chromosome"/>
</dbReference>
<protein>
    <submittedName>
        <fullName evidence="4">Extracellular solute-binding protein</fullName>
    </submittedName>
</protein>
<feature type="region of interest" description="Disordered" evidence="3">
    <location>
        <begin position="262"/>
        <end position="284"/>
    </location>
</feature>
<name>A0ABZ1BNE9_9FIRM</name>
<dbReference type="InterPro" id="IPR039522">
    <property type="entry name" value="RING_finger_1_prok"/>
</dbReference>
<gene>
    <name evidence="4" type="ORF">VLY81_11690</name>
</gene>
<keyword evidence="2" id="KW-0813">Transport</keyword>
<feature type="compositionally biased region" description="Pro residues" evidence="3">
    <location>
        <begin position="262"/>
        <end position="272"/>
    </location>
</feature>
<evidence type="ECO:0000313" key="5">
    <source>
        <dbReference type="Proteomes" id="UP001333102"/>
    </source>
</evidence>